<evidence type="ECO:0000256" key="2">
    <source>
        <dbReference type="SAM" id="Phobius"/>
    </source>
</evidence>
<dbReference type="InterPro" id="IPR013783">
    <property type="entry name" value="Ig-like_fold"/>
</dbReference>
<comment type="caution">
    <text evidence="3">The sequence shown here is derived from an EMBL/GenBank/DDBJ whole genome shotgun (WGS) entry which is preliminary data.</text>
</comment>
<sequence length="245" mass="26935">MEENPEAEFQNLFVTKIKERGLTLAKLSELSGIAMKHLQNLNAGRLDSLPAAPYLRGYLVKLGHILDFDGEAWLEKFRAHGLIRGSGPNDELPKNRFAREPLNKKIIGGIVLLIVLLYAGFRFSKILGRPTIEITYPENDLLIVQSKDFLVQGKAQDANELYISVGGGGDELIPIGESGLWQKTILLGPGDNTIRVRAKKFLGRETEVVRHIIFEEPASDKFAPNSSAPTPAPILIPSPTSTTGQ</sequence>
<proteinExistence type="predicted"/>
<dbReference type="EMBL" id="MHKU01000036">
    <property type="protein sequence ID" value="OGY96329.1"/>
    <property type="molecule type" value="Genomic_DNA"/>
</dbReference>
<organism evidence="3 4">
    <name type="scientific">Candidatus Liptonbacteria bacterium GWB1_49_6</name>
    <dbReference type="NCBI Taxonomy" id="1798644"/>
    <lineage>
        <taxon>Bacteria</taxon>
        <taxon>Candidatus Liptoniibacteriota</taxon>
    </lineage>
</organism>
<dbReference type="Gene3D" id="2.60.40.10">
    <property type="entry name" value="Immunoglobulins"/>
    <property type="match status" value="1"/>
</dbReference>
<dbReference type="AlphaFoldDB" id="A0A1G2C6F6"/>
<feature type="region of interest" description="Disordered" evidence="1">
    <location>
        <begin position="220"/>
        <end position="245"/>
    </location>
</feature>
<accession>A0A1G2C6F6</accession>
<dbReference type="STRING" id="1798644.A2122_02035"/>
<dbReference type="InterPro" id="IPR010982">
    <property type="entry name" value="Lambda_DNA-bd_dom_sf"/>
</dbReference>
<protein>
    <submittedName>
        <fullName evidence="3">Uncharacterized protein</fullName>
    </submittedName>
</protein>
<gene>
    <name evidence="3" type="ORF">A2122_02035</name>
</gene>
<feature type="transmembrane region" description="Helical" evidence="2">
    <location>
        <begin position="106"/>
        <end position="124"/>
    </location>
</feature>
<evidence type="ECO:0000313" key="4">
    <source>
        <dbReference type="Proteomes" id="UP000176648"/>
    </source>
</evidence>
<dbReference type="Pfam" id="PF13413">
    <property type="entry name" value="HTH_25"/>
    <property type="match status" value="1"/>
</dbReference>
<dbReference type="Gene3D" id="1.10.260.40">
    <property type="entry name" value="lambda repressor-like DNA-binding domains"/>
    <property type="match status" value="1"/>
</dbReference>
<keyword evidence="2" id="KW-0812">Transmembrane</keyword>
<reference evidence="3 4" key="1">
    <citation type="journal article" date="2016" name="Nat. Commun.">
        <title>Thousands of microbial genomes shed light on interconnected biogeochemical processes in an aquifer system.</title>
        <authorList>
            <person name="Anantharaman K."/>
            <person name="Brown C.T."/>
            <person name="Hug L.A."/>
            <person name="Sharon I."/>
            <person name="Castelle C.J."/>
            <person name="Probst A.J."/>
            <person name="Thomas B.C."/>
            <person name="Singh A."/>
            <person name="Wilkins M.J."/>
            <person name="Karaoz U."/>
            <person name="Brodie E.L."/>
            <person name="Williams K.H."/>
            <person name="Hubbard S.S."/>
            <person name="Banfield J.F."/>
        </authorList>
    </citation>
    <scope>NUCLEOTIDE SEQUENCE [LARGE SCALE GENOMIC DNA]</scope>
</reference>
<dbReference type="GO" id="GO:0003677">
    <property type="term" value="F:DNA binding"/>
    <property type="evidence" value="ECO:0007669"/>
    <property type="project" value="InterPro"/>
</dbReference>
<keyword evidence="2" id="KW-0472">Membrane</keyword>
<dbReference type="Proteomes" id="UP000176648">
    <property type="component" value="Unassembled WGS sequence"/>
</dbReference>
<evidence type="ECO:0000313" key="3">
    <source>
        <dbReference type="EMBL" id="OGY96329.1"/>
    </source>
</evidence>
<name>A0A1G2C6F6_9BACT</name>
<keyword evidence="2" id="KW-1133">Transmembrane helix</keyword>
<evidence type="ECO:0000256" key="1">
    <source>
        <dbReference type="SAM" id="MobiDB-lite"/>
    </source>
</evidence>